<reference evidence="4 5" key="1">
    <citation type="submission" date="2018-12" db="EMBL/GenBank/DDBJ databases">
        <title>Draft genome sequence of Embleya hyalina NBRC 13850T.</title>
        <authorList>
            <person name="Komaki H."/>
            <person name="Hosoyama A."/>
            <person name="Kimura A."/>
            <person name="Ichikawa N."/>
            <person name="Tamura T."/>
        </authorList>
    </citation>
    <scope>NUCLEOTIDE SEQUENCE [LARGE SCALE GENOMIC DNA]</scope>
    <source>
        <strain evidence="4 5">NBRC 13850</strain>
    </source>
</reference>
<protein>
    <recommendedName>
        <fullName evidence="6">Gram-positive cocci surface proteins LPxTG domain-containing protein</fullName>
    </recommendedName>
</protein>
<dbReference type="NCBIfam" id="TIGR01167">
    <property type="entry name" value="LPXTG_anchor"/>
    <property type="match status" value="1"/>
</dbReference>
<sequence length="272" mass="28142">MSQSVNKKARSAALVGALAFAALPLVGAGTAHATGDSQAPQCTQVTDTSFVYTVNDGPPVKSGTGSKQMPERPKKVVVKLGDEFASLLEQGCKYPVQLSTYSTQGPNWATSGTQKFIGWQTDTITKQNKTVTFDATKYPVPCFVQYDLLGNHKKYDGGQYPLPHYDDVHMDNLLGAWNGGTNEKCTGTPTPSTPATSKPPTTPPATSAPSTGSAPTTATPVTTTAAPGTKLAETGGDDNGTAIIGASAGGVLVLGGGLFYVSRRRGNRGTAT</sequence>
<evidence type="ECO:0000256" key="3">
    <source>
        <dbReference type="SAM" id="SignalP"/>
    </source>
</evidence>
<gene>
    <name evidence="4" type="ORF">EHYA_08336</name>
</gene>
<dbReference type="AlphaFoldDB" id="A0A401Z134"/>
<keyword evidence="2" id="KW-1133">Transmembrane helix</keyword>
<evidence type="ECO:0000256" key="1">
    <source>
        <dbReference type="SAM" id="MobiDB-lite"/>
    </source>
</evidence>
<evidence type="ECO:0000313" key="4">
    <source>
        <dbReference type="EMBL" id="GCE00610.1"/>
    </source>
</evidence>
<dbReference type="OrthoDB" id="3873432at2"/>
<name>A0A401Z134_9ACTN</name>
<keyword evidence="2" id="KW-0812">Transmembrane</keyword>
<feature type="transmembrane region" description="Helical" evidence="2">
    <location>
        <begin position="242"/>
        <end position="261"/>
    </location>
</feature>
<keyword evidence="2" id="KW-0472">Membrane</keyword>
<feature type="signal peptide" evidence="3">
    <location>
        <begin position="1"/>
        <end position="33"/>
    </location>
</feature>
<keyword evidence="3" id="KW-0732">Signal</keyword>
<feature type="compositionally biased region" description="Low complexity" evidence="1">
    <location>
        <begin position="186"/>
        <end position="229"/>
    </location>
</feature>
<feature type="region of interest" description="Disordered" evidence="1">
    <location>
        <begin position="180"/>
        <end position="236"/>
    </location>
</feature>
<evidence type="ECO:0000256" key="2">
    <source>
        <dbReference type="SAM" id="Phobius"/>
    </source>
</evidence>
<feature type="chain" id="PRO_5019195128" description="Gram-positive cocci surface proteins LPxTG domain-containing protein" evidence="3">
    <location>
        <begin position="34"/>
        <end position="272"/>
    </location>
</feature>
<dbReference type="RefSeq" id="WP_126642327.1">
    <property type="nucleotide sequence ID" value="NZ_BIFH01000041.1"/>
</dbReference>
<evidence type="ECO:0008006" key="6">
    <source>
        <dbReference type="Google" id="ProtNLM"/>
    </source>
</evidence>
<proteinExistence type="predicted"/>
<accession>A0A401Z134</accession>
<keyword evidence="5" id="KW-1185">Reference proteome</keyword>
<organism evidence="4 5">
    <name type="scientific">Embleya hyalina</name>
    <dbReference type="NCBI Taxonomy" id="516124"/>
    <lineage>
        <taxon>Bacteria</taxon>
        <taxon>Bacillati</taxon>
        <taxon>Actinomycetota</taxon>
        <taxon>Actinomycetes</taxon>
        <taxon>Kitasatosporales</taxon>
        <taxon>Streptomycetaceae</taxon>
        <taxon>Embleya</taxon>
    </lineage>
</organism>
<comment type="caution">
    <text evidence="4">The sequence shown here is derived from an EMBL/GenBank/DDBJ whole genome shotgun (WGS) entry which is preliminary data.</text>
</comment>
<dbReference type="EMBL" id="BIFH01000041">
    <property type="protein sequence ID" value="GCE00610.1"/>
    <property type="molecule type" value="Genomic_DNA"/>
</dbReference>
<evidence type="ECO:0000313" key="5">
    <source>
        <dbReference type="Proteomes" id="UP000286931"/>
    </source>
</evidence>
<dbReference type="Proteomes" id="UP000286931">
    <property type="component" value="Unassembled WGS sequence"/>
</dbReference>